<evidence type="ECO:0000313" key="1">
    <source>
        <dbReference type="EMBL" id="SAL38095.1"/>
    </source>
</evidence>
<dbReference type="Proteomes" id="UP000054770">
    <property type="component" value="Unassembled WGS sequence"/>
</dbReference>
<proteinExistence type="predicted"/>
<sequence length="50" mass="5127">MTDARAAATAARTSRSALRNALKTLVETPAARLGRPEAARVPAAQAVQAP</sequence>
<comment type="caution">
    <text evidence="1">The sequence shown here is derived from an EMBL/GenBank/DDBJ whole genome shotgun (WGS) entry which is preliminary data.</text>
</comment>
<reference evidence="1" key="1">
    <citation type="submission" date="2016-01" db="EMBL/GenBank/DDBJ databases">
        <authorList>
            <person name="Peeters C."/>
        </authorList>
    </citation>
    <scope>NUCLEOTIDE SEQUENCE [LARGE SCALE GENOMIC DNA]</scope>
    <source>
        <strain evidence="1">LMG 22940</strain>
    </source>
</reference>
<accession>A0A158H1A6</accession>
<dbReference type="EMBL" id="FCON02000013">
    <property type="protein sequence ID" value="SAL38095.1"/>
    <property type="molecule type" value="Genomic_DNA"/>
</dbReference>
<dbReference type="AlphaFoldDB" id="A0A158H1A6"/>
<keyword evidence="2" id="KW-1185">Reference proteome</keyword>
<evidence type="ECO:0000313" key="2">
    <source>
        <dbReference type="Proteomes" id="UP000054770"/>
    </source>
</evidence>
<protein>
    <submittedName>
        <fullName evidence="1">Uncharacterized protein</fullName>
    </submittedName>
</protein>
<name>A0A158H1A6_9BURK</name>
<organism evidence="1 2">
    <name type="scientific">Caballeronia choica</name>
    <dbReference type="NCBI Taxonomy" id="326476"/>
    <lineage>
        <taxon>Bacteria</taxon>
        <taxon>Pseudomonadati</taxon>
        <taxon>Pseudomonadota</taxon>
        <taxon>Betaproteobacteria</taxon>
        <taxon>Burkholderiales</taxon>
        <taxon>Burkholderiaceae</taxon>
        <taxon>Caballeronia</taxon>
    </lineage>
</organism>
<gene>
    <name evidence="1" type="ORF">AWB68_01660</name>
</gene>